<keyword evidence="2" id="KW-1003">Cell membrane</keyword>
<dbReference type="PANTHER" id="PTHR33406:SF10">
    <property type="entry name" value="SSD DOMAIN-CONTAINING PROTEIN"/>
    <property type="match status" value="1"/>
</dbReference>
<comment type="subcellular location">
    <subcellularLocation>
        <location evidence="1">Cell membrane</location>
        <topology evidence="1">Multi-pass membrane protein</topology>
    </subcellularLocation>
</comment>
<keyword evidence="3 6" id="KW-0812">Transmembrane</keyword>
<dbReference type="Pfam" id="PF03176">
    <property type="entry name" value="MMPL"/>
    <property type="match status" value="2"/>
</dbReference>
<keyword evidence="4 6" id="KW-1133">Transmembrane helix</keyword>
<organism evidence="9 10">
    <name type="scientific">Cupriavidus neocaledonicus</name>
    <dbReference type="NCBI Taxonomy" id="1040979"/>
    <lineage>
        <taxon>Bacteria</taxon>
        <taxon>Pseudomonadati</taxon>
        <taxon>Pseudomonadota</taxon>
        <taxon>Betaproteobacteria</taxon>
        <taxon>Burkholderiales</taxon>
        <taxon>Burkholderiaceae</taxon>
        <taxon>Cupriavidus</taxon>
    </lineage>
</organism>
<feature type="transmembrane region" description="Helical" evidence="6">
    <location>
        <begin position="415"/>
        <end position="432"/>
    </location>
</feature>
<name>A0A375HL68_9BURK</name>
<dbReference type="InterPro" id="IPR050545">
    <property type="entry name" value="Mycobact_MmpL"/>
</dbReference>
<keyword evidence="11" id="KW-1185">Reference proteome</keyword>
<keyword evidence="9" id="KW-0614">Plasmid</keyword>
<evidence type="ECO:0000256" key="4">
    <source>
        <dbReference type="ARBA" id="ARBA00022989"/>
    </source>
</evidence>
<dbReference type="EMBL" id="OFTC01000088">
    <property type="protein sequence ID" value="SOZ40949.1"/>
    <property type="molecule type" value="Genomic_DNA"/>
</dbReference>
<keyword evidence="5 6" id="KW-0472">Membrane</keyword>
<dbReference type="AlphaFoldDB" id="A0A375HL68"/>
<feature type="transmembrane region" description="Helical" evidence="6">
    <location>
        <begin position="284"/>
        <end position="308"/>
    </location>
</feature>
<feature type="transmembrane region" description="Helical" evidence="6">
    <location>
        <begin position="328"/>
        <end position="351"/>
    </location>
</feature>
<dbReference type="Gene3D" id="1.20.1640.10">
    <property type="entry name" value="Multidrug efflux transporter AcrB transmembrane domain"/>
    <property type="match status" value="2"/>
</dbReference>
<evidence type="ECO:0000313" key="9">
    <source>
        <dbReference type="EMBL" id="SPD59001.1"/>
    </source>
</evidence>
<gene>
    <name evidence="8" type="ORF">CBM2605_U20021</name>
    <name evidence="9" type="ORF">CBM2607_MP10403</name>
</gene>
<feature type="transmembrane region" description="Helical" evidence="6">
    <location>
        <begin position="257"/>
        <end position="278"/>
    </location>
</feature>
<dbReference type="PROSITE" id="PS50156">
    <property type="entry name" value="SSD"/>
    <property type="match status" value="2"/>
</dbReference>
<geneLocation type="plasmid" evidence="9">
    <name>II</name>
</geneLocation>
<dbReference type="Proteomes" id="UP000255168">
    <property type="component" value="Plasmid II"/>
</dbReference>
<evidence type="ECO:0000313" key="10">
    <source>
        <dbReference type="Proteomes" id="UP000255168"/>
    </source>
</evidence>
<proteinExistence type="predicted"/>
<sequence>MLARLLTRLEAALFGHRLPFLLLLAGVTAVMGVLGAKLELEAGFEKQLPQGHEYIKTFEQYRHQLFGANRLTIAVHARDGDIWNAQALTQVLKVTEAVTYLPGVDRASVTSLWTPNVFFTEITEDGFRAEAVTGGDVVPEKLSAEVIGMVRQRATAGGHIGTLVARDQTSALITAELGDVDPATGRKLDYIQFNRLLEEKIRRPFENDKVEIQIIGFAKQTGDIADRAADVARFFAIAFLLTGLAVYWYCRSLRLTLLPLACSLVSLVWQFGTLRLLGYGLDPLAILVPFLVFAIGVSHGIQQINFIVREVAQGTDSAMAARRSFTGLLIPGSLALITALVSFVTLLLIPIPMIRELALTAAIGVGYKIVTNLMMLPVAASYFRFSPEFARRSLARRERHNLWLEAIARIARPRNAALVTLAGAVIFGLAVWQSQGRHIGSLQAGAPELSADSRYNLDVAAIVDRFAVGLDWLTVVFEARPEHKGEVCSRADELLFIDDFAWRMGSVPGVVSTDSLAAQLKLYNVGMNEGSPKMATVTRDPRGLGSQFQGVNNRIAGLSSIDCRVQGVNLYLPDHRAPTIKGVVEAVKDFRDANRIDGVHVRLASGNAGVQAATNEVLEASELPMMLYVYAAILILVFLVYRDWRAMIACCLPLTVATWIGYWFMKQLEIGLTVATLPVMVLAVGVGVDYAFYIYNRLQVQLAHGLEFTRALELAMKETGLATVFTAITLSVGVATWTFSSLKFQADMGALLTFMFIVNMVMAITLLPAFAAMLEKFFPRRGPVYMPEILKH</sequence>
<feature type="transmembrane region" description="Helical" evidence="6">
    <location>
        <begin position="623"/>
        <end position="641"/>
    </location>
</feature>
<dbReference type="InterPro" id="IPR004869">
    <property type="entry name" value="MMPL_dom"/>
</dbReference>
<feature type="transmembrane region" description="Helical" evidence="6">
    <location>
        <begin position="751"/>
        <end position="774"/>
    </location>
</feature>
<evidence type="ECO:0000313" key="8">
    <source>
        <dbReference type="EMBL" id="SOZ40949.1"/>
    </source>
</evidence>
<dbReference type="InterPro" id="IPR000731">
    <property type="entry name" value="SSD"/>
</dbReference>
<reference evidence="10 11" key="1">
    <citation type="submission" date="2018-01" db="EMBL/GenBank/DDBJ databases">
        <authorList>
            <person name="Clerissi C."/>
        </authorList>
    </citation>
    <scope>NUCLEOTIDE SEQUENCE [LARGE SCALE GENOMIC DNA]</scope>
    <source>
        <strain evidence="8">Cupriavidus taiwanensis STM 6082</strain>
        <strain evidence="9">Cupriavidus taiwanensis STM 6160</strain>
        <plasmid evidence="10">ii</plasmid>
        <plasmid evidence="9">II</plasmid>
    </source>
</reference>
<dbReference type="Proteomes" id="UP000256710">
    <property type="component" value="Unassembled WGS sequence"/>
</dbReference>
<evidence type="ECO:0000256" key="5">
    <source>
        <dbReference type="ARBA" id="ARBA00023136"/>
    </source>
</evidence>
<evidence type="ECO:0000256" key="1">
    <source>
        <dbReference type="ARBA" id="ARBA00004651"/>
    </source>
</evidence>
<evidence type="ECO:0000313" key="11">
    <source>
        <dbReference type="Proteomes" id="UP000256710"/>
    </source>
</evidence>
<protein>
    <submittedName>
        <fullName evidence="9">Predicted exporter of the RND superfamily</fullName>
    </submittedName>
</protein>
<dbReference type="GO" id="GO:0005886">
    <property type="term" value="C:plasma membrane"/>
    <property type="evidence" value="ECO:0007669"/>
    <property type="project" value="UniProtKB-SubCell"/>
</dbReference>
<evidence type="ECO:0000256" key="3">
    <source>
        <dbReference type="ARBA" id="ARBA00022692"/>
    </source>
</evidence>
<feature type="transmembrane region" description="Helical" evidence="6">
    <location>
        <begin position="646"/>
        <end position="664"/>
    </location>
</feature>
<dbReference type="PANTHER" id="PTHR33406">
    <property type="entry name" value="MEMBRANE PROTEIN MJ1562-RELATED"/>
    <property type="match status" value="1"/>
</dbReference>
<evidence type="ECO:0000259" key="7">
    <source>
        <dbReference type="PROSITE" id="PS50156"/>
    </source>
</evidence>
<evidence type="ECO:0000256" key="6">
    <source>
        <dbReference type="SAM" id="Phobius"/>
    </source>
</evidence>
<accession>A0A375HL68</accession>
<geneLocation type="plasmid" evidence="10">
    <name>ii</name>
</geneLocation>
<feature type="domain" description="SSD" evidence="7">
    <location>
        <begin position="255"/>
        <end position="382"/>
    </location>
</feature>
<feature type="transmembrane region" description="Helical" evidence="6">
    <location>
        <begin position="670"/>
        <end position="692"/>
    </location>
</feature>
<dbReference type="RefSeq" id="WP_051073460.1">
    <property type="nucleotide sequence ID" value="NZ_AQUR01000064.1"/>
</dbReference>
<feature type="transmembrane region" description="Helical" evidence="6">
    <location>
        <begin position="357"/>
        <end position="383"/>
    </location>
</feature>
<feature type="transmembrane region" description="Helical" evidence="6">
    <location>
        <begin position="720"/>
        <end position="739"/>
    </location>
</feature>
<evidence type="ECO:0000256" key="2">
    <source>
        <dbReference type="ARBA" id="ARBA00022475"/>
    </source>
</evidence>
<feature type="transmembrane region" description="Helical" evidence="6">
    <location>
        <begin position="231"/>
        <end position="250"/>
    </location>
</feature>
<dbReference type="SUPFAM" id="SSF82866">
    <property type="entry name" value="Multidrug efflux transporter AcrB transmembrane domain"/>
    <property type="match status" value="2"/>
</dbReference>
<feature type="domain" description="SSD" evidence="7">
    <location>
        <begin position="656"/>
        <end position="773"/>
    </location>
</feature>
<dbReference type="EMBL" id="LT984807">
    <property type="protein sequence ID" value="SPD59001.1"/>
    <property type="molecule type" value="Genomic_DNA"/>
</dbReference>